<reference evidence="1" key="1">
    <citation type="journal article" date="1998" name="Biochim. Biophys. Acta">
        <title>Novel structural difference between nopaline- and octopine-type trbJ genes: construction of genetic and physical map and sequencing of trb/traI and rep gene clusters of a new Ti plasmid pTi-SAKURA.</title>
        <authorList>
            <person name="Suzuki K."/>
            <person name="Ohta N."/>
            <person name="Hattori Y."/>
            <person name="Uraji M."/>
            <person name="Katoh A."/>
            <person name="Yoshida K."/>
        </authorList>
    </citation>
    <scope>NUCLEOTIDE SEQUENCE</scope>
    <source>
        <strain evidence="1">MAFF 301001</strain>
        <plasmid evidence="1">pTi-SAKURA</plasmid>
    </source>
</reference>
<proteinExistence type="predicted"/>
<gene>
    <name evidence="1" type="primary">tiorf81</name>
</gene>
<dbReference type="AlphaFoldDB" id="Q9R6H8"/>
<reference evidence="1" key="3">
    <citation type="journal article" date="1998" name="Nucleic Acids Symp. Ser.">
        <title>Genome structure of pTi-SAKURA (III): Characteristics of T-DNA.</title>
        <authorList>
            <person name="Ohta N."/>
            <person name="Suzuki K."/>
            <person name="Hattori Y."/>
            <person name="Uraji M."/>
            <person name="Katoh A."/>
            <person name="Yoshida K."/>
        </authorList>
    </citation>
    <scope>NUCLEOTIDE SEQUENCE</scope>
    <source>
        <strain evidence="1">MAFF 301001</strain>
        <plasmid evidence="1">pTi-SAKURA</plasmid>
    </source>
</reference>
<geneLocation type="plasmid" evidence="1">
    <name>pTi-SAKURA</name>
</geneLocation>
<reference evidence="1" key="2">
    <citation type="journal article" date="1998" name="Nucleic Acids Symp. Ser.">
        <title>Genome structure of pTi-SAKURA(I): Strategy for DNA sequencing of a Japanese cherry-Ti plasmid.</title>
        <authorList>
            <person name="Hattori Y."/>
            <person name="Suzuki K."/>
            <person name="Ohta N."/>
            <person name="Uraji M."/>
            <person name="Katoh A."/>
            <person name="Yoshida K."/>
        </authorList>
    </citation>
    <scope>NUCLEOTIDE SEQUENCE</scope>
    <source>
        <strain evidence="1">MAFF 301001</strain>
        <plasmid evidence="1">pTi-SAKURA</plasmid>
    </source>
</reference>
<dbReference type="EMBL" id="AB016260">
    <property type="protein sequence ID" value="BAA87706.1"/>
    <property type="molecule type" value="Genomic_DNA"/>
</dbReference>
<accession>Q9R6H8</accession>
<evidence type="ECO:0000313" key="1">
    <source>
        <dbReference type="EMBL" id="BAA87706.1"/>
    </source>
</evidence>
<reference evidence="1" key="6">
    <citation type="journal article" date="2000" name="Gene">
        <title>Complete nucleotide sequence of a plant tumor-inducing Ti plasmid.</title>
        <authorList>
            <person name="Suzuki K."/>
            <person name="Hattori Y."/>
            <person name="Uraji M."/>
            <person name="Ohta N."/>
            <person name="Iwata K."/>
            <person name="Murata K."/>
            <person name="Katoh A."/>
            <person name="Yoshida K."/>
        </authorList>
    </citation>
    <scope>NUCLEOTIDE SEQUENCE</scope>
    <source>
        <strain evidence="1">MAFF 301001</strain>
        <plasmid evidence="1">pTi-SAKURA</plasmid>
    </source>
</reference>
<reference evidence="1" key="4">
    <citation type="journal article" date="1998" name="Nucleic Acids Symp. Ser.">
        <title>Genome structure of pTi-SAKURA (IV): Characteristics of tra region.</title>
        <authorList>
            <person name="Uraji M."/>
            <person name="Suzuki K."/>
            <person name="Ohta N."/>
            <person name="Hattori Y."/>
            <person name="Katoh A."/>
            <person name="Yoshida K."/>
        </authorList>
    </citation>
    <scope>NUCLEOTIDE SEQUENCE</scope>
    <source>
        <strain evidence="1">MAFF 301001</strain>
        <plasmid evidence="1">pTi-SAKURA</plasmid>
    </source>
</reference>
<reference evidence="1" key="5">
    <citation type="journal article" date="1998" name="Nucleic Acids Symp. Ser.">
        <title>Genome structure of pTi-SAKURA (V): Complete nucleotide sequence of plasmid pTi-SAKURA's vir region in Agrobacterium tumefaciens.</title>
        <authorList>
            <person name="Hattori Y."/>
            <person name="Suzuki K."/>
            <person name="Ohta N."/>
            <person name="Uraji M."/>
            <person name="Katoh A."/>
            <person name="Yoshida K."/>
        </authorList>
    </citation>
    <scope>NUCLEOTIDE SEQUENCE</scope>
    <source>
        <strain evidence="1">MAFF 301001</strain>
        <plasmid evidence="1">pTi-SAKURA</plasmid>
    </source>
</reference>
<sequence>MDPPCIVENVVFGICVADNTLSLDVRIDLFLHSQQSAMRVHWPTIAKAMHDPHDIRTGSIAKLPCNVRAIRVAGMRWWYRPQRKIGQPIAKLLRKCHRTFG</sequence>
<organism evidence="1">
    <name type="scientific">Agrobacterium tumefaciens</name>
    <dbReference type="NCBI Taxonomy" id="358"/>
    <lineage>
        <taxon>Bacteria</taxon>
        <taxon>Pseudomonadati</taxon>
        <taxon>Pseudomonadota</taxon>
        <taxon>Alphaproteobacteria</taxon>
        <taxon>Hyphomicrobiales</taxon>
        <taxon>Rhizobiaceae</taxon>
        <taxon>Rhizobium/Agrobacterium group</taxon>
        <taxon>Agrobacterium</taxon>
        <taxon>Agrobacterium tumefaciens complex</taxon>
    </lineage>
</organism>
<keyword evidence="1" id="KW-0614">Plasmid</keyword>
<name>Q9R6H8_AGRTU</name>
<protein>
    <submittedName>
        <fullName evidence="1">Tiorf81 protein</fullName>
    </submittedName>
</protein>